<feature type="non-terminal residue" evidence="11">
    <location>
        <position position="355"/>
    </location>
</feature>
<keyword evidence="8" id="KW-0368">Histidine biosynthesis</keyword>
<comment type="similarity">
    <text evidence="2">Belongs to the class-II pyridoxal-phosphate-dependent aminotransferase family. Histidinol-phosphate aminotransferase subfamily.</text>
</comment>
<dbReference type="SUPFAM" id="SSF53383">
    <property type="entry name" value="PLP-dependent transferases"/>
    <property type="match status" value="1"/>
</dbReference>
<dbReference type="Pfam" id="PF00155">
    <property type="entry name" value="Aminotran_1_2"/>
    <property type="match status" value="1"/>
</dbReference>
<dbReference type="InterPro" id="IPR015421">
    <property type="entry name" value="PyrdxlP-dep_Trfase_major"/>
</dbReference>
<protein>
    <recommendedName>
        <fullName evidence="10">Aminotransferase class I/classII large domain-containing protein</fullName>
    </recommendedName>
</protein>
<evidence type="ECO:0000256" key="1">
    <source>
        <dbReference type="ARBA" id="ARBA00001933"/>
    </source>
</evidence>
<dbReference type="InterPro" id="IPR001917">
    <property type="entry name" value="Aminotrans_II_pyridoxalP_BS"/>
</dbReference>
<gene>
    <name evidence="11" type="ORF">ABR64_05990</name>
</gene>
<evidence type="ECO:0000256" key="6">
    <source>
        <dbReference type="ARBA" id="ARBA00022679"/>
    </source>
</evidence>
<feature type="domain" description="Aminotransferase class I/classII large" evidence="10">
    <location>
        <begin position="32"/>
        <end position="353"/>
    </location>
</feature>
<comment type="cofactor">
    <cofactor evidence="1">
        <name>pyridoxal 5'-phosphate</name>
        <dbReference type="ChEBI" id="CHEBI:597326"/>
    </cofactor>
</comment>
<dbReference type="InterPro" id="IPR004839">
    <property type="entry name" value="Aminotransferase_I/II_large"/>
</dbReference>
<comment type="subunit">
    <text evidence="3">Homodimer.</text>
</comment>
<dbReference type="GO" id="GO:0000105">
    <property type="term" value="P:L-histidine biosynthetic process"/>
    <property type="evidence" value="ECO:0007669"/>
    <property type="project" value="UniProtKB-KW"/>
</dbReference>
<dbReference type="InterPro" id="IPR005861">
    <property type="entry name" value="HisP_aminotrans"/>
</dbReference>
<evidence type="ECO:0000256" key="3">
    <source>
        <dbReference type="ARBA" id="ARBA00011738"/>
    </source>
</evidence>
<evidence type="ECO:0000259" key="10">
    <source>
        <dbReference type="Pfam" id="PF00155"/>
    </source>
</evidence>
<evidence type="ECO:0000256" key="8">
    <source>
        <dbReference type="ARBA" id="ARBA00023102"/>
    </source>
</evidence>
<dbReference type="Proteomes" id="UP000053349">
    <property type="component" value="Unassembled WGS sequence"/>
</dbReference>
<dbReference type="EMBL" id="LIAW01000039">
    <property type="protein sequence ID" value="KRO32887.1"/>
    <property type="molecule type" value="Genomic_DNA"/>
</dbReference>
<dbReference type="PANTHER" id="PTHR42885">
    <property type="entry name" value="HISTIDINOL-PHOSPHATE AMINOTRANSFERASE-RELATED"/>
    <property type="match status" value="1"/>
</dbReference>
<dbReference type="NCBIfam" id="TIGR01141">
    <property type="entry name" value="hisC"/>
    <property type="match status" value="1"/>
</dbReference>
<evidence type="ECO:0000313" key="12">
    <source>
        <dbReference type="Proteomes" id="UP000053349"/>
    </source>
</evidence>
<dbReference type="AlphaFoldDB" id="A0A0R2P499"/>
<proteinExistence type="inferred from homology"/>
<evidence type="ECO:0000313" key="11">
    <source>
        <dbReference type="EMBL" id="KRO32887.1"/>
    </source>
</evidence>
<comment type="caution">
    <text evidence="11">The sequence shown here is derived from an EMBL/GenBank/DDBJ whole genome shotgun (WGS) entry which is preliminary data.</text>
</comment>
<dbReference type="NCBIfam" id="NF002877">
    <property type="entry name" value="PRK03317.1"/>
    <property type="match status" value="1"/>
</dbReference>
<dbReference type="GO" id="GO:0030170">
    <property type="term" value="F:pyridoxal phosphate binding"/>
    <property type="evidence" value="ECO:0007669"/>
    <property type="project" value="InterPro"/>
</dbReference>
<comment type="pathway">
    <text evidence="9">Amino-acid biosynthesis.</text>
</comment>
<evidence type="ECO:0000256" key="2">
    <source>
        <dbReference type="ARBA" id="ARBA00007970"/>
    </source>
</evidence>
<keyword evidence="4" id="KW-0032">Aminotransferase</keyword>
<dbReference type="PANTHER" id="PTHR42885:SF2">
    <property type="entry name" value="HISTIDINOL-PHOSPHATE AMINOTRANSFERASE"/>
    <property type="match status" value="1"/>
</dbReference>
<accession>A0A0R2P499</accession>
<dbReference type="Gene3D" id="3.90.1150.10">
    <property type="entry name" value="Aspartate Aminotransferase, domain 1"/>
    <property type="match status" value="1"/>
</dbReference>
<dbReference type="Gene3D" id="3.40.640.10">
    <property type="entry name" value="Type I PLP-dependent aspartate aminotransferase-like (Major domain)"/>
    <property type="match status" value="1"/>
</dbReference>
<organism evidence="11 12">
    <name type="scientific">Actinobacteria bacterium BACL2 MAG-121001-bin67</name>
    <dbReference type="NCBI Taxonomy" id="1655572"/>
    <lineage>
        <taxon>Bacteria</taxon>
        <taxon>Bacillati</taxon>
        <taxon>Actinomycetota</taxon>
        <taxon>Actinomycetes</taxon>
        <taxon>Actinomycetes incertae sedis</taxon>
        <taxon>ac1 cluster</taxon>
    </lineage>
</organism>
<dbReference type="InterPro" id="IPR015422">
    <property type="entry name" value="PyrdxlP-dep_Trfase_small"/>
</dbReference>
<evidence type="ECO:0000256" key="9">
    <source>
        <dbReference type="ARBA" id="ARBA00029440"/>
    </source>
</evidence>
<dbReference type="PROSITE" id="PS00599">
    <property type="entry name" value="AA_TRANSFER_CLASS_2"/>
    <property type="match status" value="1"/>
</dbReference>
<reference evidence="11 12" key="1">
    <citation type="submission" date="2015-10" db="EMBL/GenBank/DDBJ databases">
        <title>Metagenome-Assembled Genomes uncover a global brackish microbiome.</title>
        <authorList>
            <person name="Hugerth L.W."/>
            <person name="Larsson J."/>
            <person name="Alneberg J."/>
            <person name="Lindh M.V."/>
            <person name="Legrand C."/>
            <person name="Pinhassi J."/>
            <person name="Andersson A.F."/>
        </authorList>
    </citation>
    <scope>NUCLEOTIDE SEQUENCE [LARGE SCALE GENOMIC DNA]</scope>
    <source>
        <strain evidence="11">BACL2 MAG-121001-bin67</strain>
    </source>
</reference>
<evidence type="ECO:0000256" key="7">
    <source>
        <dbReference type="ARBA" id="ARBA00022898"/>
    </source>
</evidence>
<dbReference type="CDD" id="cd00609">
    <property type="entry name" value="AAT_like"/>
    <property type="match status" value="1"/>
</dbReference>
<dbReference type="InterPro" id="IPR015424">
    <property type="entry name" value="PyrdxlP-dep_Trfase"/>
</dbReference>
<keyword evidence="6" id="KW-0808">Transferase</keyword>
<evidence type="ECO:0000256" key="4">
    <source>
        <dbReference type="ARBA" id="ARBA00022576"/>
    </source>
</evidence>
<dbReference type="GO" id="GO:0004400">
    <property type="term" value="F:histidinol-phosphate transaminase activity"/>
    <property type="evidence" value="ECO:0007669"/>
    <property type="project" value="InterPro"/>
</dbReference>
<keyword evidence="7" id="KW-0663">Pyridoxal phosphate</keyword>
<keyword evidence="5" id="KW-0028">Amino-acid biosynthesis</keyword>
<sequence length="355" mass="39015">MSDRWPKWLKLNESLKDLKPYGAPQISLANRLNTNENPYQLSASLQASINAAIAKEVKNLNRYPDRDAIKLRSALADEIKRQSGLSFGVENIWAANGSNEILQSIALAFSGDAMGFEPSYSMHPLVNRSVGKKWISIPRQADFSIDLPTSLKAIRDLKPGLVYLTTPNNPSGNATPIEHLEQMAKTCQEVGAIFVVDEAYAEFSNNVSALSLLNRFPNVIISRTMSKAFAFAGVRVGYMIADPILIEAMLLIRLPYHLSSLTQAAALVALTHSQELSAQIAKIIDSRKFLAKELESLGLVVIGSEANFLLFTGFKESASELFTKLVDKGVLIRDVSIPGYLRVTIGTEDENKAFL</sequence>
<dbReference type="HAMAP" id="MF_01023">
    <property type="entry name" value="HisC_aminotrans_2"/>
    <property type="match status" value="1"/>
</dbReference>
<evidence type="ECO:0000256" key="5">
    <source>
        <dbReference type="ARBA" id="ARBA00022605"/>
    </source>
</evidence>
<name>A0A0R2P499_9ACTN</name>